<dbReference type="Proteomes" id="UP000218054">
    <property type="component" value="Unassembled WGS sequence"/>
</dbReference>
<evidence type="ECO:0000256" key="1">
    <source>
        <dbReference type="SAM" id="Phobius"/>
    </source>
</evidence>
<dbReference type="RefSeq" id="WP_095539915.1">
    <property type="nucleotide sequence ID" value="NZ_NSJB01000005.1"/>
</dbReference>
<feature type="transmembrane region" description="Helical" evidence="1">
    <location>
        <begin position="30"/>
        <end position="49"/>
    </location>
</feature>
<name>A0A2A2AGR9_9BURK</name>
<keyword evidence="1" id="KW-1133">Transmembrane helix</keyword>
<keyword evidence="2" id="KW-0418">Kinase</keyword>
<accession>A0A2A2AGR9</accession>
<dbReference type="GO" id="GO:0016301">
    <property type="term" value="F:kinase activity"/>
    <property type="evidence" value="ECO:0007669"/>
    <property type="project" value="UniProtKB-KW"/>
</dbReference>
<keyword evidence="1" id="KW-0472">Membrane</keyword>
<dbReference type="AlphaFoldDB" id="A0A2A2AGR9"/>
<keyword evidence="2" id="KW-0808">Transferase</keyword>
<evidence type="ECO:0000313" key="3">
    <source>
        <dbReference type="Proteomes" id="UP000218054"/>
    </source>
</evidence>
<organism evidence="2 3">
    <name type="scientific">Vandammella animalimorsus</name>
    <dbReference type="NCBI Taxonomy" id="2029117"/>
    <lineage>
        <taxon>Bacteria</taxon>
        <taxon>Pseudomonadati</taxon>
        <taxon>Pseudomonadota</taxon>
        <taxon>Betaproteobacteria</taxon>
        <taxon>Burkholderiales</taxon>
        <taxon>Comamonadaceae</taxon>
        <taxon>Vandammella</taxon>
    </lineage>
</organism>
<gene>
    <name evidence="2" type="ORF">CK625_08665</name>
</gene>
<reference evidence="2 3" key="1">
    <citation type="submission" date="2017-08" db="EMBL/GenBank/DDBJ databases">
        <title>WGS of Clinical strains of the CDC Group NO-1 linked to zoonotic infections in humans.</title>
        <authorList>
            <person name="Bernier A.-M."/>
            <person name="Bernard K."/>
        </authorList>
    </citation>
    <scope>NUCLEOTIDE SEQUENCE [LARGE SCALE GENOMIC DNA]</scope>
    <source>
        <strain evidence="2 3">NML00-0135</strain>
    </source>
</reference>
<feature type="transmembrane region" description="Helical" evidence="1">
    <location>
        <begin position="7"/>
        <end position="24"/>
    </location>
</feature>
<keyword evidence="3" id="KW-1185">Reference proteome</keyword>
<comment type="caution">
    <text evidence="2">The sequence shown here is derived from an EMBL/GenBank/DDBJ whole genome shotgun (WGS) entry which is preliminary data.</text>
</comment>
<keyword evidence="1" id="KW-0812">Transmembrane</keyword>
<evidence type="ECO:0000313" key="2">
    <source>
        <dbReference type="EMBL" id="PAT36954.1"/>
    </source>
</evidence>
<dbReference type="EMBL" id="NSJB01000005">
    <property type="protein sequence ID" value="PAT36954.1"/>
    <property type="molecule type" value="Genomic_DNA"/>
</dbReference>
<proteinExistence type="predicted"/>
<sequence>MQATLKLLLWLIAAVALLMAGFAFRGWPGFMLALGAVVFFVLLHLSRVLRVLRAAASSPKGFVSSAVMLNSRLQAGMTLLQVVQHTRALGEPQGPLGQAEEVYRWQDPGGAWLDCRFRAGRLQSWQLGRATDVDAGAATASAAP</sequence>
<protein>
    <submittedName>
        <fullName evidence="2">Glycerate kinase</fullName>
    </submittedName>
</protein>